<dbReference type="GO" id="GO:0000049">
    <property type="term" value="F:tRNA binding"/>
    <property type="evidence" value="ECO:0007669"/>
    <property type="project" value="InterPro"/>
</dbReference>
<comment type="subcellular location">
    <subcellularLocation>
        <location evidence="1">Cytoplasm</location>
    </subcellularLocation>
</comment>
<organism evidence="15 16">
    <name type="scientific">Pseudomonas coronafaciens pv. coronafaciens</name>
    <dbReference type="NCBI Taxonomy" id="235275"/>
    <lineage>
        <taxon>Bacteria</taxon>
        <taxon>Pseudomonadati</taxon>
        <taxon>Pseudomonadota</taxon>
        <taxon>Gammaproteobacteria</taxon>
        <taxon>Pseudomonadales</taxon>
        <taxon>Pseudomonadaceae</taxon>
        <taxon>Pseudomonas</taxon>
        <taxon>Pseudomonas coronafaciens</taxon>
    </lineage>
</organism>
<comment type="catalytic activity">
    <reaction evidence="13">
        <text>tRNA(Lys) + L-lysine + ATP = L-lysyl-tRNA(Lys) + AMP + diphosphate</text>
        <dbReference type="Rhea" id="RHEA:20792"/>
        <dbReference type="Rhea" id="RHEA-COMP:9696"/>
        <dbReference type="Rhea" id="RHEA-COMP:9697"/>
        <dbReference type="ChEBI" id="CHEBI:30616"/>
        <dbReference type="ChEBI" id="CHEBI:32551"/>
        <dbReference type="ChEBI" id="CHEBI:33019"/>
        <dbReference type="ChEBI" id="CHEBI:78442"/>
        <dbReference type="ChEBI" id="CHEBI:78529"/>
        <dbReference type="ChEBI" id="CHEBI:456215"/>
        <dbReference type="EC" id="6.1.1.6"/>
    </reaction>
</comment>
<name>A0AAE6QHW3_9PSED</name>
<evidence type="ECO:0000256" key="7">
    <source>
        <dbReference type="ARBA" id="ARBA00022741"/>
    </source>
</evidence>
<dbReference type="AlphaFoldDB" id="A0AAE6QHW3"/>
<dbReference type="GO" id="GO:0006430">
    <property type="term" value="P:lysyl-tRNA aminoacylation"/>
    <property type="evidence" value="ECO:0007669"/>
    <property type="project" value="InterPro"/>
</dbReference>
<keyword evidence="8" id="KW-0067">ATP-binding</keyword>
<evidence type="ECO:0000256" key="4">
    <source>
        <dbReference type="ARBA" id="ARBA00015745"/>
    </source>
</evidence>
<evidence type="ECO:0000256" key="13">
    <source>
        <dbReference type="ARBA" id="ARBA00048573"/>
    </source>
</evidence>
<gene>
    <name evidence="15" type="ORF">GMO17_17020</name>
</gene>
<dbReference type="RefSeq" id="WP_122323678.1">
    <property type="nucleotide sequence ID" value="NZ_CP046441.1"/>
</dbReference>
<dbReference type="Proteomes" id="UP000423413">
    <property type="component" value="Chromosome"/>
</dbReference>
<keyword evidence="11" id="KW-0030">Aminoacyl-tRNA synthetase</keyword>
<evidence type="ECO:0000256" key="3">
    <source>
        <dbReference type="ARBA" id="ARBA00013166"/>
    </source>
</evidence>
<comment type="similarity">
    <text evidence="2">Belongs to the class-I aminoacyl-tRNA synthetase family.</text>
</comment>
<feature type="domain" description="Aldehyde dehydrogenase" evidence="14">
    <location>
        <begin position="711"/>
        <end position="883"/>
    </location>
</feature>
<evidence type="ECO:0000256" key="10">
    <source>
        <dbReference type="ARBA" id="ARBA00023002"/>
    </source>
</evidence>
<dbReference type="PROSITE" id="PS00070">
    <property type="entry name" value="ALDEHYDE_DEHYDR_CYS"/>
    <property type="match status" value="1"/>
</dbReference>
<evidence type="ECO:0000313" key="16">
    <source>
        <dbReference type="Proteomes" id="UP000423413"/>
    </source>
</evidence>
<dbReference type="GO" id="GO:0016620">
    <property type="term" value="F:oxidoreductase activity, acting on the aldehyde or oxo group of donors, NAD or NADP as acceptor"/>
    <property type="evidence" value="ECO:0007669"/>
    <property type="project" value="InterPro"/>
</dbReference>
<keyword evidence="10" id="KW-0560">Oxidoreductase</keyword>
<keyword evidence="6" id="KW-0436">Ligase</keyword>
<accession>A0AAE6QHW3</accession>
<dbReference type="InterPro" id="IPR002904">
    <property type="entry name" value="Lys-tRNA-ligase"/>
</dbReference>
<dbReference type="InterPro" id="IPR016162">
    <property type="entry name" value="Ald_DH_N"/>
</dbReference>
<dbReference type="EMBL" id="CP046441">
    <property type="protein sequence ID" value="QGT82755.1"/>
    <property type="molecule type" value="Genomic_DNA"/>
</dbReference>
<reference evidence="15 16" key="1">
    <citation type="submission" date="2019-11" db="EMBL/GenBank/DDBJ databases">
        <title>Complete genome sequence of Pseudomonas syringae pv. coronafaciens isolate B19001 originated in imported oat cereal.</title>
        <authorList>
            <person name="Kim S.M."/>
            <person name="Lee B.C."/>
            <person name="Seo S.J."/>
            <person name="Lee J.E."/>
            <person name="Choi N.J."/>
            <person name="Park J.H."/>
        </authorList>
    </citation>
    <scope>NUCLEOTIDE SEQUENCE [LARGE SCALE GENOMIC DNA]</scope>
    <source>
        <strain evidence="15 16">B19001</strain>
    </source>
</reference>
<dbReference type="Pfam" id="PF01921">
    <property type="entry name" value="tRNA-synt_1f"/>
    <property type="match status" value="1"/>
</dbReference>
<evidence type="ECO:0000256" key="5">
    <source>
        <dbReference type="ARBA" id="ARBA00022490"/>
    </source>
</evidence>
<dbReference type="Gene3D" id="3.40.50.620">
    <property type="entry name" value="HUPs"/>
    <property type="match status" value="2"/>
</dbReference>
<dbReference type="SUPFAM" id="SSF52374">
    <property type="entry name" value="Nucleotidylyl transferase"/>
    <property type="match status" value="1"/>
</dbReference>
<dbReference type="Gene3D" id="1.10.10.350">
    <property type="match status" value="1"/>
</dbReference>
<proteinExistence type="inferred from homology"/>
<dbReference type="SUPFAM" id="SSF48163">
    <property type="entry name" value="An anticodon-binding domain of class I aminoacyl-tRNA synthetases"/>
    <property type="match status" value="1"/>
</dbReference>
<evidence type="ECO:0000256" key="8">
    <source>
        <dbReference type="ARBA" id="ARBA00022840"/>
    </source>
</evidence>
<dbReference type="InterPro" id="IPR015590">
    <property type="entry name" value="Aldehyde_DH_dom"/>
</dbReference>
<evidence type="ECO:0000256" key="11">
    <source>
        <dbReference type="ARBA" id="ARBA00023146"/>
    </source>
</evidence>
<dbReference type="Gene3D" id="3.40.309.10">
    <property type="entry name" value="Aldehyde Dehydrogenase, Chain A, domain 2"/>
    <property type="match status" value="1"/>
</dbReference>
<dbReference type="SUPFAM" id="SSF53720">
    <property type="entry name" value="ALDH-like"/>
    <property type="match status" value="1"/>
</dbReference>
<keyword evidence="9" id="KW-0648">Protein biosynthesis</keyword>
<evidence type="ECO:0000256" key="12">
    <source>
        <dbReference type="ARBA" id="ARBA00030563"/>
    </source>
</evidence>
<evidence type="ECO:0000256" key="9">
    <source>
        <dbReference type="ARBA" id="ARBA00022917"/>
    </source>
</evidence>
<dbReference type="InterPro" id="IPR014729">
    <property type="entry name" value="Rossmann-like_a/b/a_fold"/>
</dbReference>
<keyword evidence="5" id="KW-0963">Cytoplasm</keyword>
<dbReference type="InterPro" id="IPR016160">
    <property type="entry name" value="Ald_DH_CS_CYS"/>
</dbReference>
<evidence type="ECO:0000256" key="1">
    <source>
        <dbReference type="ARBA" id="ARBA00004496"/>
    </source>
</evidence>
<dbReference type="GO" id="GO:0004824">
    <property type="term" value="F:lysine-tRNA ligase activity"/>
    <property type="evidence" value="ECO:0007669"/>
    <property type="project" value="UniProtKB-EC"/>
</dbReference>
<dbReference type="InterPro" id="IPR020751">
    <property type="entry name" value="aa-tRNA-synth_I_codon-bd_sub2"/>
</dbReference>
<keyword evidence="7" id="KW-0547">Nucleotide-binding</keyword>
<dbReference type="InterPro" id="IPR016163">
    <property type="entry name" value="Ald_DH_C"/>
</dbReference>
<dbReference type="InterPro" id="IPR008925">
    <property type="entry name" value="aa_tRNA-synth_I_cd-bd_sf"/>
</dbReference>
<protein>
    <recommendedName>
        <fullName evidence="4">Lysine--tRNA ligase</fullName>
        <ecNumber evidence="3">6.1.1.6</ecNumber>
    </recommendedName>
    <alternativeName>
        <fullName evidence="12">Lysyl-tRNA synthetase</fullName>
    </alternativeName>
</protein>
<dbReference type="InterPro" id="IPR016161">
    <property type="entry name" value="Ald_DH/histidinol_DH"/>
</dbReference>
<evidence type="ECO:0000256" key="6">
    <source>
        <dbReference type="ARBA" id="ARBA00022598"/>
    </source>
</evidence>
<dbReference type="GO" id="GO:0005524">
    <property type="term" value="F:ATP binding"/>
    <property type="evidence" value="ECO:0007669"/>
    <property type="project" value="UniProtKB-KW"/>
</dbReference>
<dbReference type="Pfam" id="PF00171">
    <property type="entry name" value="Aldedh"/>
    <property type="match status" value="1"/>
</dbReference>
<dbReference type="PANTHER" id="PTHR37940:SF1">
    <property type="entry name" value="LYSINE--TRNA LIGASE"/>
    <property type="match status" value="1"/>
</dbReference>
<evidence type="ECO:0000256" key="2">
    <source>
        <dbReference type="ARBA" id="ARBA00005594"/>
    </source>
</evidence>
<dbReference type="GO" id="GO:0005737">
    <property type="term" value="C:cytoplasm"/>
    <property type="evidence" value="ECO:0007669"/>
    <property type="project" value="UniProtKB-SubCell"/>
</dbReference>
<dbReference type="GeneID" id="73736440"/>
<sequence>MWWKHIAQKIQERTADDNSIVAMGAGFGPSGFPHIGTLCEVLRVSIVKTAFERLSGKETRLFIISDDMDALRKIPATFPKTVSLENYLGVPLCDIADPFQQASSLSAGINKRLDSALAPYTLDYQLIENSSLYRSGYYNTTIRKFLLQMDTLNQVIASRLGVNRRKSYSLFMPISRHSGRVIEHLVIQSVDLSRGEIVYTIPPDLLINRPGEEYSITSQEYYADEPIGENITVSVLDGHCKLQWKADWAMRLIHRNTAFEMHGEDLTDSANTVRDICKVLGVQPPLLMRYGLFTDMTGHKISKSKGNGFSLNQVSRYMPEEALQHFMFNNPYRTTRFHPEVSVKAYDSYRADHARLDKDQPDNPINYFHRIPAHAKRLTTYRTMMNIFTACHPEDLDTAYHYLLKHEKTRHDIINDDTFATVIEKAFAYYKDVIAPAYRPRLLDTQSAALLHSFSAQLKRLDVKNKFITCLLLKPIVDSVGFRCQRDAYKTIYACLFGDEHGPRLAEYINFLGVQAFCKKLDSRIQQAAHDREYDPMKEDTHASQEALQMSDAANHTAKSETLNTSDQAPEAIDFDEIKARAEAYALHLRSHSESIAESLSGFECYNVAVDEIERCIEFLENIELNRSFFERRVNCVTSYLPLNQPIYATTCFGIIPSLLARSAWLRPPTAMHPHYKKLLNPLKLDHFFPNLHVSFADKDTFVSQTAAISDAVIFTGTPENAAKVRKSYLKRTLFILNGAGHNPLVVAADACITTAVESALRVVLYNQGQDCAGPNSIMVHVEAYPEFIRQLRKELTRCEGLVGDYKRKKNIVGPNSDPDHTLKVMKMFRDCREHCTYGGEINPVSGLIRPTMFERPLSLGGNYKEFFAPVFFVQRYSDDAELASYFEHPLYSPNSMYISLFGSSDYISGLIEQGKHDPCTVLSNTDLHIVEKGYAPYGGQGVAASCLYVNGVRIAKPTLPQRDIHEHLVAHPHH</sequence>
<dbReference type="EC" id="6.1.1.6" evidence="3"/>
<dbReference type="PANTHER" id="PTHR37940">
    <property type="entry name" value="LYSINE--TRNA LIGASE"/>
    <property type="match status" value="1"/>
</dbReference>
<evidence type="ECO:0000259" key="14">
    <source>
        <dbReference type="Pfam" id="PF00171"/>
    </source>
</evidence>
<evidence type="ECO:0000313" key="15">
    <source>
        <dbReference type="EMBL" id="QGT82755.1"/>
    </source>
</evidence>
<dbReference type="Gene3D" id="3.40.605.10">
    <property type="entry name" value="Aldehyde Dehydrogenase, Chain A, domain 1"/>
    <property type="match status" value="1"/>
</dbReference>